<evidence type="ECO:0008006" key="3">
    <source>
        <dbReference type="Google" id="ProtNLM"/>
    </source>
</evidence>
<dbReference type="PANTHER" id="PTHR39596:SF4">
    <property type="entry name" value="HET DOMAIN PROTEIN (AFU_ORTHOLOGUE AFUA_3G03140)-RELATED"/>
    <property type="match status" value="1"/>
</dbReference>
<reference evidence="1 2" key="1">
    <citation type="submission" date="2015-01" db="EMBL/GenBank/DDBJ databases">
        <title>The Genome Sequence of Capronia semiimmersa CBS27337.</title>
        <authorList>
            <consortium name="The Broad Institute Genomics Platform"/>
            <person name="Cuomo C."/>
            <person name="de Hoog S."/>
            <person name="Gorbushina A."/>
            <person name="Stielow B."/>
            <person name="Teixiera M."/>
            <person name="Abouelleil A."/>
            <person name="Chapman S.B."/>
            <person name="Priest M."/>
            <person name="Young S.K."/>
            <person name="Wortman J."/>
            <person name="Nusbaum C."/>
            <person name="Birren B."/>
        </authorList>
    </citation>
    <scope>NUCLEOTIDE SEQUENCE [LARGE SCALE GENOMIC DNA]</scope>
    <source>
        <strain evidence="1 2">CBS 27337</strain>
    </source>
</reference>
<keyword evidence="2" id="KW-1185">Reference proteome</keyword>
<accession>A0A0D2FCI5</accession>
<name>A0A0D2FCI5_9EURO</name>
<evidence type="ECO:0000313" key="1">
    <source>
        <dbReference type="EMBL" id="KIW65733.1"/>
    </source>
</evidence>
<evidence type="ECO:0000313" key="2">
    <source>
        <dbReference type="Proteomes" id="UP000054266"/>
    </source>
</evidence>
<dbReference type="HOGENOM" id="CLU_015641_0_0_1"/>
<sequence length="846" mass="94420">MPPPRLPCSLEKLVESLCGCSTDDLLSCPLTQIEDTGDRGYALRLSCTPLLNDVHDQIGHFDKLNHHLSLLLPRHPGNGDRLPNTGQAAIQDLCSKVKGLLARLPEVPQRSFYLPLNNGLKRKKGSTVWDGINSGSWAAKYILPEARSQLQEQPADDATGMLNLLSRMQDLAFDNLYVTKYIDTNSLTLAIVLARRGTNPDFGLAQRSLNYVNLLSELFDEYETMSNAVSMGIEAPFEDVSDPGRALKKALFAQERDDHVQAMAIIKVFLWSAWQRSVMLHFYYVVGVQLAHGYSSAWNSLLAVRGVFELNSLSRGDSREDCTEYMCNWAFELLKTSRTSVGLDFRRMISRIDAHFDGRPARCIRGSENACTGGFPETCQRFTAAETAAQSSHVFSCNNTCKRIVWSAVSYHGCLKPAAIVAARDSLYLEYSPVSSKTLAISHVWSHGQGGRPESGINACLHRRYCRLADEFGCDTYWIDAAAIPSEKSLRRQAINSISRIFATAKVTVVIDMDVQSVGVDLAEPTIAQIETLISTLLVSDWTVRGWTLLEGIRASRAIFLLCRNDHVVNLRQALLTLHERGAVDIAALLGTTQHLIPHSDPSSSKSVEEAGYLLSQRHTSWPEDVIICWSLLINTPVQTKAADLWRQQVRVRSAFLLSSALRVSGVNGLGWAPESPYIRPIHRVVSLPDGREQEYTVRFPCYDGGGSLFMQITDRGLLGRWRVIKIDSSFLENAREMCCHVTHYESEEVSFDESEPVYAYPDEALAWYTMEALWSKGSEVRLVRALDEDGISPYVGSSQRGEDFGLVAAVCASFDKGSSWEWKGVFSWQESENYQGWEDDEMLIV</sequence>
<protein>
    <recommendedName>
        <fullName evidence="3">Heterokaryon incompatibility domain-containing protein</fullName>
    </recommendedName>
</protein>
<dbReference type="PANTHER" id="PTHR39596">
    <property type="match status" value="1"/>
</dbReference>
<dbReference type="AlphaFoldDB" id="A0A0D2FCI5"/>
<proteinExistence type="predicted"/>
<gene>
    <name evidence="1" type="ORF">PV04_07959</name>
</gene>
<dbReference type="EMBL" id="KN846960">
    <property type="protein sequence ID" value="KIW65733.1"/>
    <property type="molecule type" value="Genomic_DNA"/>
</dbReference>
<dbReference type="Proteomes" id="UP000054266">
    <property type="component" value="Unassembled WGS sequence"/>
</dbReference>
<organism evidence="1 2">
    <name type="scientific">Phialophora macrospora</name>
    <dbReference type="NCBI Taxonomy" id="1851006"/>
    <lineage>
        <taxon>Eukaryota</taxon>
        <taxon>Fungi</taxon>
        <taxon>Dikarya</taxon>
        <taxon>Ascomycota</taxon>
        <taxon>Pezizomycotina</taxon>
        <taxon>Eurotiomycetes</taxon>
        <taxon>Chaetothyriomycetidae</taxon>
        <taxon>Chaetothyriales</taxon>
        <taxon>Herpotrichiellaceae</taxon>
        <taxon>Phialophora</taxon>
    </lineage>
</organism>
<dbReference type="STRING" id="5601.A0A0D2FCI5"/>